<dbReference type="PANTHER" id="PTHR35146">
    <property type="entry name" value="UPF0178 PROTEIN YAII"/>
    <property type="match status" value="1"/>
</dbReference>
<accession>A0A1I3SVR9</accession>
<dbReference type="Proteomes" id="UP000183299">
    <property type="component" value="Unassembled WGS sequence"/>
</dbReference>
<name>A0A1I3SVR9_9RHOB</name>
<evidence type="ECO:0000313" key="4">
    <source>
        <dbReference type="Proteomes" id="UP000183299"/>
    </source>
</evidence>
<dbReference type="OrthoDB" id="9798918at2"/>
<protein>
    <recommendedName>
        <fullName evidence="2">UPF0178 protein SAMN04488138_107116</fullName>
    </recommendedName>
</protein>
<gene>
    <name evidence="3" type="ORF">SAMN04488138_107116</name>
</gene>
<comment type="similarity">
    <text evidence="1 2">Belongs to the UPF0178 family.</text>
</comment>
<dbReference type="AlphaFoldDB" id="A0A1I3SVR9"/>
<dbReference type="InterPro" id="IPR003791">
    <property type="entry name" value="UPF0178"/>
</dbReference>
<keyword evidence="4" id="KW-1185">Reference proteome</keyword>
<dbReference type="GeneID" id="98665019"/>
<dbReference type="Pfam" id="PF02639">
    <property type="entry name" value="DUF188"/>
    <property type="match status" value="1"/>
</dbReference>
<reference evidence="3 4" key="1">
    <citation type="submission" date="2016-10" db="EMBL/GenBank/DDBJ databases">
        <authorList>
            <person name="de Groot N.N."/>
        </authorList>
    </citation>
    <scope>NUCLEOTIDE SEQUENCE [LARGE SCALE GENOMIC DNA]</scope>
    <source>
        <strain evidence="3 4">CGMCC 1.8891</strain>
    </source>
</reference>
<dbReference type="PANTHER" id="PTHR35146:SF1">
    <property type="entry name" value="UPF0178 PROTEIN YAII"/>
    <property type="match status" value="1"/>
</dbReference>
<sequence length="152" mass="16333">MTKIYVDADACPVKAEVEKVATRHKIQCLLVCNGGLRPSPNPYVELVFVPDGPDVADMWIADHAGRGDVVVTGDIPLAAKTVEAGARTLKHDGEAFTPSNIGNALATRDLMYDLRAADPFRQGGGKPFSKADRSRFLDALERAVQAAKRDAT</sequence>
<dbReference type="STRING" id="576117.SAMN04488138_107116"/>
<dbReference type="EMBL" id="FORY01000007">
    <property type="protein sequence ID" value="SFJ62934.1"/>
    <property type="molecule type" value="Genomic_DNA"/>
</dbReference>
<evidence type="ECO:0000256" key="1">
    <source>
        <dbReference type="ARBA" id="ARBA00008522"/>
    </source>
</evidence>
<proteinExistence type="inferred from homology"/>
<dbReference type="HAMAP" id="MF_00489">
    <property type="entry name" value="UPF0178"/>
    <property type="match status" value="1"/>
</dbReference>
<evidence type="ECO:0000256" key="2">
    <source>
        <dbReference type="HAMAP-Rule" id="MF_00489"/>
    </source>
</evidence>
<organism evidence="3 4">
    <name type="scientific">Celeribacter halophilus</name>
    <dbReference type="NCBI Taxonomy" id="576117"/>
    <lineage>
        <taxon>Bacteria</taxon>
        <taxon>Pseudomonadati</taxon>
        <taxon>Pseudomonadota</taxon>
        <taxon>Alphaproteobacteria</taxon>
        <taxon>Rhodobacterales</taxon>
        <taxon>Roseobacteraceae</taxon>
        <taxon>Celeribacter</taxon>
    </lineage>
</organism>
<evidence type="ECO:0000313" key="3">
    <source>
        <dbReference type="EMBL" id="SFJ62934.1"/>
    </source>
</evidence>
<dbReference type="RefSeq" id="WP_066604400.1">
    <property type="nucleotide sequence ID" value="NZ_FORY01000007.1"/>
</dbReference>
<dbReference type="NCBIfam" id="NF001095">
    <property type="entry name" value="PRK00124.1"/>
    <property type="match status" value="1"/>
</dbReference>